<dbReference type="Gene3D" id="3.40.50.720">
    <property type="entry name" value="NAD(P)-binding Rossmann-like Domain"/>
    <property type="match status" value="1"/>
</dbReference>
<evidence type="ECO:0000256" key="1">
    <source>
        <dbReference type="SAM" id="MobiDB-lite"/>
    </source>
</evidence>
<organism evidence="3">
    <name type="scientific">mine drainage metagenome</name>
    <dbReference type="NCBI Taxonomy" id="410659"/>
    <lineage>
        <taxon>unclassified sequences</taxon>
        <taxon>metagenomes</taxon>
        <taxon>ecological metagenomes</taxon>
    </lineage>
</organism>
<protein>
    <submittedName>
        <fullName evidence="3">NAD-dependent epimerase/dehydratase</fullName>
    </submittedName>
</protein>
<dbReference type="SUPFAM" id="SSF51735">
    <property type="entry name" value="NAD(P)-binding Rossmann-fold domains"/>
    <property type="match status" value="1"/>
</dbReference>
<dbReference type="InterPro" id="IPR016040">
    <property type="entry name" value="NAD(P)-bd_dom"/>
</dbReference>
<proteinExistence type="predicted"/>
<dbReference type="InterPro" id="IPR036291">
    <property type="entry name" value="NAD(P)-bd_dom_sf"/>
</dbReference>
<dbReference type="AlphaFoldDB" id="T1AUU5"/>
<dbReference type="PANTHER" id="PTHR43000">
    <property type="entry name" value="DTDP-D-GLUCOSE 4,6-DEHYDRATASE-RELATED"/>
    <property type="match status" value="1"/>
</dbReference>
<dbReference type="EMBL" id="AUZZ01006587">
    <property type="protein sequence ID" value="EQD45835.1"/>
    <property type="molecule type" value="Genomic_DNA"/>
</dbReference>
<accession>T1AUU5</accession>
<evidence type="ECO:0000313" key="3">
    <source>
        <dbReference type="EMBL" id="EQD45835.1"/>
    </source>
</evidence>
<evidence type="ECO:0000259" key="2">
    <source>
        <dbReference type="Pfam" id="PF16363"/>
    </source>
</evidence>
<reference evidence="3" key="2">
    <citation type="journal article" date="2014" name="ISME J.">
        <title>Microbial stratification in low pH oxic and suboxic macroscopic growths along an acid mine drainage.</title>
        <authorList>
            <person name="Mendez-Garcia C."/>
            <person name="Mesa V."/>
            <person name="Sprenger R.R."/>
            <person name="Richter M."/>
            <person name="Diez M.S."/>
            <person name="Solano J."/>
            <person name="Bargiela R."/>
            <person name="Golyshina O.V."/>
            <person name="Manteca A."/>
            <person name="Ramos J.L."/>
            <person name="Gallego J.R."/>
            <person name="Llorente I."/>
            <person name="Martins Dos Santos V.A."/>
            <person name="Jensen O.N."/>
            <person name="Pelaez A.I."/>
            <person name="Sanchez J."/>
            <person name="Ferrer M."/>
        </authorList>
    </citation>
    <scope>NUCLEOTIDE SEQUENCE</scope>
</reference>
<feature type="non-terminal residue" evidence="3">
    <location>
        <position position="181"/>
    </location>
</feature>
<comment type="caution">
    <text evidence="3">The sequence shown here is derived from an EMBL/GenBank/DDBJ whole genome shotgun (WGS) entry which is preliminary data.</text>
</comment>
<gene>
    <name evidence="3" type="ORF">B2A_09120</name>
</gene>
<feature type="region of interest" description="Disordered" evidence="1">
    <location>
        <begin position="157"/>
        <end position="181"/>
    </location>
</feature>
<name>T1AUU5_9ZZZZ</name>
<reference evidence="3" key="1">
    <citation type="submission" date="2013-08" db="EMBL/GenBank/DDBJ databases">
        <authorList>
            <person name="Mendez C."/>
            <person name="Richter M."/>
            <person name="Ferrer M."/>
            <person name="Sanchez J."/>
        </authorList>
    </citation>
    <scope>NUCLEOTIDE SEQUENCE</scope>
</reference>
<dbReference type="Pfam" id="PF16363">
    <property type="entry name" value="GDP_Man_Dehyd"/>
    <property type="match status" value="1"/>
</dbReference>
<sequence>MSENGTAGAAIGDLVAALPRRLLVAGGAGFIGSAFVRLCLGQEDPPAITVLDKLTYAGNLANLAEVSEHPGYRFVRGDICDRALADRLGGEVDCIVNFAAESHVDRSILDPDAFIQTDVYGTYSLLEAARKHQHRRFLQVSTDEVYGDVVEPQLSVEGDSLRPRSPYSASKAGRRCNASPT</sequence>
<feature type="domain" description="NAD(P)-binding" evidence="2">
    <location>
        <begin position="23"/>
        <end position="173"/>
    </location>
</feature>